<dbReference type="EMBL" id="LAZR01008025">
    <property type="protein sequence ID" value="KKM81401.1"/>
    <property type="molecule type" value="Genomic_DNA"/>
</dbReference>
<accession>A0A0F9L2S2</accession>
<organism evidence="1">
    <name type="scientific">marine sediment metagenome</name>
    <dbReference type="NCBI Taxonomy" id="412755"/>
    <lineage>
        <taxon>unclassified sequences</taxon>
        <taxon>metagenomes</taxon>
        <taxon>ecological metagenomes</taxon>
    </lineage>
</organism>
<protein>
    <submittedName>
        <fullName evidence="1">Uncharacterized protein</fullName>
    </submittedName>
</protein>
<comment type="caution">
    <text evidence="1">The sequence shown here is derived from an EMBL/GenBank/DDBJ whole genome shotgun (WGS) entry which is preliminary data.</text>
</comment>
<sequence>MRCKVCGNPGADDGEYLYNLCLAHLYAGLGLSEERHRQYIEDFQAKKKYNHDIASVKLLLLKRGLHLLAVRAT</sequence>
<proteinExistence type="predicted"/>
<dbReference type="AlphaFoldDB" id="A0A0F9L2S2"/>
<gene>
    <name evidence="1" type="ORF">LCGC14_1330150</name>
</gene>
<evidence type="ECO:0000313" key="1">
    <source>
        <dbReference type="EMBL" id="KKM81401.1"/>
    </source>
</evidence>
<name>A0A0F9L2S2_9ZZZZ</name>
<reference evidence="1" key="1">
    <citation type="journal article" date="2015" name="Nature">
        <title>Complex archaea that bridge the gap between prokaryotes and eukaryotes.</title>
        <authorList>
            <person name="Spang A."/>
            <person name="Saw J.H."/>
            <person name="Jorgensen S.L."/>
            <person name="Zaremba-Niedzwiedzka K."/>
            <person name="Martijn J."/>
            <person name="Lind A.E."/>
            <person name="van Eijk R."/>
            <person name="Schleper C."/>
            <person name="Guy L."/>
            <person name="Ettema T.J."/>
        </authorList>
    </citation>
    <scope>NUCLEOTIDE SEQUENCE</scope>
</reference>